<keyword evidence="8" id="KW-0408">Iron</keyword>
<dbReference type="InterPro" id="IPR036396">
    <property type="entry name" value="Cyt_P450_sf"/>
</dbReference>
<comment type="similarity">
    <text evidence="3">Belongs to the cytochrome P450 family.</text>
</comment>
<dbReference type="EMBL" id="AZHA01000019">
    <property type="protein sequence ID" value="OAA40387.1"/>
    <property type="molecule type" value="Genomic_DNA"/>
</dbReference>
<dbReference type="OrthoDB" id="1470350at2759"/>
<dbReference type="PANTHER" id="PTHR24287">
    <property type="entry name" value="P450, PUTATIVE (EUROFUNG)-RELATED"/>
    <property type="match status" value="1"/>
</dbReference>
<dbReference type="GO" id="GO:0016705">
    <property type="term" value="F:oxidoreductase activity, acting on paired donors, with incorporation or reduction of molecular oxygen"/>
    <property type="evidence" value="ECO:0007669"/>
    <property type="project" value="InterPro"/>
</dbReference>
<dbReference type="AlphaFoldDB" id="A0A167BT89"/>
<comment type="caution">
    <text evidence="11">The sequence shown here is derived from an EMBL/GenBank/DDBJ whole genome shotgun (WGS) entry which is preliminary data.</text>
</comment>
<evidence type="ECO:0000256" key="9">
    <source>
        <dbReference type="ARBA" id="ARBA00023033"/>
    </source>
</evidence>
<evidence type="ECO:0000256" key="7">
    <source>
        <dbReference type="ARBA" id="ARBA00023002"/>
    </source>
</evidence>
<evidence type="ECO:0000313" key="12">
    <source>
        <dbReference type="Proteomes" id="UP000076863"/>
    </source>
</evidence>
<sequence length="529" mass="60664">MSSLLDSVSLPYLILSACLSVILLRRFLAHDKGGSKSIAQGCLPEPRVRQWDPIFGFDIVISQGRALREHRYLEWLRDLHASMPHTKTFSANYGGYRWIFSIEPEILKAVYATNFQSFGVEPIRQHPPGFQPFAHKGVSTSDGDDWSFSRTLIKPFFERSVYVSTDRIKPFADKFMTLLPDDGETFDIQPLLQRWFLDITSEFIFGKSQDSMTHADRAEVTWAMADVLRGGRQRAQTHRILWAFNWSWWFEAVEKVHAFLNPYIRSTLKELEERQQRIKDGLPVDEERTDLLWSMATMLPDEEELRSQVCLIFVPNNDTTSMFIGHCLYFLARNSNAWKRLRDEVDAVGDAPITFEMLRNMKYLNGILNESMEPNPLSPSRPLALTTHCTPAHRLIPNNVTQVRAALSDVVLPLGGGPNGKAPLDIRKGDIVSVTKTVMYRDPDQWGPDANEYRPERWDGIRGGWHFLPYGGGPRRCPAQMMVQNESGYMLFRLAQKYSTIVARDPEPFRARMRIGPSSMHGVKIAFYK</sequence>
<organism evidence="11 12">
    <name type="scientific">Beauveria brongniartii RCEF 3172</name>
    <dbReference type="NCBI Taxonomy" id="1081107"/>
    <lineage>
        <taxon>Eukaryota</taxon>
        <taxon>Fungi</taxon>
        <taxon>Dikarya</taxon>
        <taxon>Ascomycota</taxon>
        <taxon>Pezizomycotina</taxon>
        <taxon>Sordariomycetes</taxon>
        <taxon>Hypocreomycetidae</taxon>
        <taxon>Hypocreales</taxon>
        <taxon>Cordycipitaceae</taxon>
        <taxon>Beauveria</taxon>
        <taxon>Beauveria brongniartii</taxon>
    </lineage>
</organism>
<evidence type="ECO:0000313" key="11">
    <source>
        <dbReference type="EMBL" id="OAA40387.1"/>
    </source>
</evidence>
<proteinExistence type="inferred from homology"/>
<keyword evidence="5" id="KW-0479">Metal-binding</keyword>
<evidence type="ECO:0000256" key="3">
    <source>
        <dbReference type="ARBA" id="ARBA00010617"/>
    </source>
</evidence>
<keyword evidence="9" id="KW-0503">Monooxygenase</keyword>
<dbReference type="PANTHER" id="PTHR24287:SF18">
    <property type="entry name" value="CYTOCHROME P450 MONOOXYGENASE APDE-RELATED"/>
    <property type="match status" value="1"/>
</dbReference>
<evidence type="ECO:0000256" key="4">
    <source>
        <dbReference type="ARBA" id="ARBA00022692"/>
    </source>
</evidence>
<dbReference type="InterPro" id="IPR001128">
    <property type="entry name" value="Cyt_P450"/>
</dbReference>
<evidence type="ECO:0000256" key="6">
    <source>
        <dbReference type="ARBA" id="ARBA00022989"/>
    </source>
</evidence>
<evidence type="ECO:0000256" key="8">
    <source>
        <dbReference type="ARBA" id="ARBA00023004"/>
    </source>
</evidence>
<gene>
    <name evidence="11" type="ORF">BBO_05971</name>
</gene>
<dbReference type="GO" id="GO:0020037">
    <property type="term" value="F:heme binding"/>
    <property type="evidence" value="ECO:0007669"/>
    <property type="project" value="InterPro"/>
</dbReference>
<keyword evidence="7" id="KW-0560">Oxidoreductase</keyword>
<dbReference type="Gene3D" id="1.10.630.10">
    <property type="entry name" value="Cytochrome P450"/>
    <property type="match status" value="1"/>
</dbReference>
<dbReference type="InterPro" id="IPR047146">
    <property type="entry name" value="Cyt_P450_E_CYP52_fungi"/>
</dbReference>
<dbReference type="Pfam" id="PF00067">
    <property type="entry name" value="p450"/>
    <property type="match status" value="2"/>
</dbReference>
<keyword evidence="12" id="KW-1185">Reference proteome</keyword>
<comment type="subcellular location">
    <subcellularLocation>
        <location evidence="2">Membrane</location>
        <topology evidence="2">Single-pass membrane protein</topology>
    </subcellularLocation>
</comment>
<evidence type="ECO:0000256" key="2">
    <source>
        <dbReference type="ARBA" id="ARBA00004167"/>
    </source>
</evidence>
<protein>
    <submittedName>
        <fullName evidence="11">DmbA</fullName>
    </submittedName>
</protein>
<name>A0A167BT89_9HYPO</name>
<dbReference type="SUPFAM" id="SSF48264">
    <property type="entry name" value="Cytochrome P450"/>
    <property type="match status" value="1"/>
</dbReference>
<evidence type="ECO:0000256" key="10">
    <source>
        <dbReference type="ARBA" id="ARBA00023136"/>
    </source>
</evidence>
<evidence type="ECO:0000256" key="5">
    <source>
        <dbReference type="ARBA" id="ARBA00022723"/>
    </source>
</evidence>
<comment type="cofactor">
    <cofactor evidence="1">
        <name>heme</name>
        <dbReference type="ChEBI" id="CHEBI:30413"/>
    </cofactor>
</comment>
<dbReference type="GO" id="GO:0005506">
    <property type="term" value="F:iron ion binding"/>
    <property type="evidence" value="ECO:0007669"/>
    <property type="project" value="InterPro"/>
</dbReference>
<accession>A0A167BT89</accession>
<keyword evidence="4" id="KW-0812">Transmembrane</keyword>
<dbReference type="Proteomes" id="UP000076863">
    <property type="component" value="Unassembled WGS sequence"/>
</dbReference>
<keyword evidence="6" id="KW-1133">Transmembrane helix</keyword>
<dbReference type="GO" id="GO:0016020">
    <property type="term" value="C:membrane"/>
    <property type="evidence" value="ECO:0007669"/>
    <property type="project" value="UniProtKB-SubCell"/>
</dbReference>
<keyword evidence="10" id="KW-0472">Membrane</keyword>
<dbReference type="GO" id="GO:0004497">
    <property type="term" value="F:monooxygenase activity"/>
    <property type="evidence" value="ECO:0007669"/>
    <property type="project" value="UniProtKB-KW"/>
</dbReference>
<evidence type="ECO:0000256" key="1">
    <source>
        <dbReference type="ARBA" id="ARBA00001971"/>
    </source>
</evidence>
<reference evidence="11 12" key="1">
    <citation type="journal article" date="2016" name="Genome Biol. Evol.">
        <title>Divergent and convergent evolution of fungal pathogenicity.</title>
        <authorList>
            <person name="Shang Y."/>
            <person name="Xiao G."/>
            <person name="Zheng P."/>
            <person name="Cen K."/>
            <person name="Zhan S."/>
            <person name="Wang C."/>
        </authorList>
    </citation>
    <scope>NUCLEOTIDE SEQUENCE [LARGE SCALE GENOMIC DNA]</scope>
    <source>
        <strain evidence="11 12">RCEF 3172</strain>
    </source>
</reference>